<comment type="function">
    <text evidence="2">Catalyzes the condensation of isopentenyl diphosphate (IPP) with allylic pyrophosphates generating different type of terpenoids.</text>
</comment>
<dbReference type="PANTHER" id="PTHR10291:SF0">
    <property type="entry name" value="DEHYDRODOLICHYL DIPHOSPHATE SYNTHASE 2"/>
    <property type="match status" value="1"/>
</dbReference>
<feature type="binding site" evidence="2">
    <location>
        <position position="63"/>
    </location>
    <ligand>
        <name>substrate</name>
    </ligand>
</feature>
<feature type="binding site" evidence="2">
    <location>
        <position position="27"/>
    </location>
    <ligand>
        <name>substrate</name>
    </ligand>
</feature>
<dbReference type="NCBIfam" id="TIGR00055">
    <property type="entry name" value="uppS"/>
    <property type="match status" value="1"/>
</dbReference>
<dbReference type="Proteomes" id="UP000317935">
    <property type="component" value="Chromosome"/>
</dbReference>
<feature type="binding site" evidence="2">
    <location>
        <position position="65"/>
    </location>
    <ligand>
        <name>substrate</name>
    </ligand>
</feature>
<keyword evidence="1 2" id="KW-0808">Transferase</keyword>
<dbReference type="PANTHER" id="PTHR10291">
    <property type="entry name" value="DEHYDRODOLICHYL DIPHOSPHATE SYNTHASE FAMILY MEMBER"/>
    <property type="match status" value="1"/>
</dbReference>
<feature type="active site" evidence="2">
    <location>
        <position position="14"/>
    </location>
</feature>
<comment type="similarity">
    <text evidence="2">Belongs to the UPP synthase family.</text>
</comment>
<name>A0A6J4CZX8_9HELI</name>
<dbReference type="GO" id="GO:0016094">
    <property type="term" value="P:polyprenol biosynthetic process"/>
    <property type="evidence" value="ECO:0007669"/>
    <property type="project" value="TreeGrafter"/>
</dbReference>
<comment type="cofactor">
    <cofactor evidence="2">
        <name>Mg(2+)</name>
        <dbReference type="ChEBI" id="CHEBI:18420"/>
    </cofactor>
    <text evidence="2">Binds 2 magnesium ions per subunit.</text>
</comment>
<dbReference type="GO" id="GO:0008834">
    <property type="term" value="F:ditrans,polycis-undecaprenyl-diphosphate synthase [(2E,6E)-farnesyl-diphosphate specific] activity"/>
    <property type="evidence" value="ECO:0007669"/>
    <property type="project" value="TreeGrafter"/>
</dbReference>
<feature type="binding site" evidence="2">
    <location>
        <position position="176"/>
    </location>
    <ligand>
        <name>substrate</name>
    </ligand>
</feature>
<feature type="active site" description="Proton acceptor" evidence="2">
    <location>
        <position position="62"/>
    </location>
</feature>
<feature type="binding site" evidence="2">
    <location>
        <position position="19"/>
    </location>
    <ligand>
        <name>substrate</name>
    </ligand>
</feature>
<feature type="binding site" evidence="2">
    <location>
        <begin position="182"/>
        <end position="184"/>
    </location>
    <ligand>
        <name>substrate</name>
    </ligand>
</feature>
<evidence type="ECO:0000256" key="1">
    <source>
        <dbReference type="ARBA" id="ARBA00022679"/>
    </source>
</evidence>
<dbReference type="RefSeq" id="WP_006564469.1">
    <property type="nucleotide sequence ID" value="NZ_AP019774.1"/>
</dbReference>
<keyword evidence="2" id="KW-0479">Metal-binding</keyword>
<dbReference type="InterPro" id="IPR036424">
    <property type="entry name" value="UPP_synth-like_sf"/>
</dbReference>
<dbReference type="PROSITE" id="PS01066">
    <property type="entry name" value="UPP_SYNTHASE"/>
    <property type="match status" value="1"/>
</dbReference>
<dbReference type="SUPFAM" id="SSF64005">
    <property type="entry name" value="Undecaprenyl diphosphate synthase"/>
    <property type="match status" value="1"/>
</dbReference>
<dbReference type="EC" id="2.5.1.-" evidence="2"/>
<evidence type="ECO:0000313" key="4">
    <source>
        <dbReference type="EMBL" id="BCD70694.1"/>
    </source>
</evidence>
<accession>A0A6J4CZX8</accession>
<evidence type="ECO:0000313" key="6">
    <source>
        <dbReference type="Proteomes" id="UP000509742"/>
    </source>
</evidence>
<dbReference type="NCBIfam" id="NF011407">
    <property type="entry name" value="PRK14833.1"/>
    <property type="match status" value="1"/>
</dbReference>
<proteinExistence type="inferred from homology"/>
<dbReference type="CDD" id="cd00475">
    <property type="entry name" value="Cis_IPPS"/>
    <property type="match status" value="1"/>
</dbReference>
<keyword evidence="6" id="KW-1185">Reference proteome</keyword>
<dbReference type="InterPro" id="IPR018520">
    <property type="entry name" value="UPP_synth-like_CS"/>
</dbReference>
<evidence type="ECO:0000313" key="5">
    <source>
        <dbReference type="Proteomes" id="UP000317935"/>
    </source>
</evidence>
<feature type="binding site" evidence="2">
    <location>
        <begin position="15"/>
        <end position="18"/>
    </location>
    <ligand>
        <name>substrate</name>
    </ligand>
</feature>
<feature type="binding site" evidence="2">
    <location>
        <position position="14"/>
    </location>
    <ligand>
        <name>Mg(2+)</name>
        <dbReference type="ChEBI" id="CHEBI:18420"/>
    </ligand>
</feature>
<dbReference type="HAMAP" id="MF_01139">
    <property type="entry name" value="ISPT"/>
    <property type="match status" value="1"/>
</dbReference>
<dbReference type="AlphaFoldDB" id="A0A6J4CZX8"/>
<organism evidence="4 5">
    <name type="scientific">Helicobacter suis</name>
    <dbReference type="NCBI Taxonomy" id="104628"/>
    <lineage>
        <taxon>Bacteria</taxon>
        <taxon>Pseudomonadati</taxon>
        <taxon>Campylobacterota</taxon>
        <taxon>Epsilonproteobacteria</taxon>
        <taxon>Campylobacterales</taxon>
        <taxon>Helicobacteraceae</taxon>
        <taxon>Helicobacter</taxon>
    </lineage>
</organism>
<feature type="binding site" evidence="2">
    <location>
        <position position="195"/>
    </location>
    <ligand>
        <name>Mg(2+)</name>
        <dbReference type="ChEBI" id="CHEBI:18420"/>
    </ligand>
</feature>
<sequence>MLVRNPEHLAIIMDGNGRWAKQQGKPRTYGHRKGVGVLRNITVWCAQNQIRYLTLYAFSTENWSRPQTEVDFLMGILKKYLKEERATYLENNIRFKVIGDLKKFSPSLQKTILNLEQETTHNNALTQVLALNYGSRDEIARACINLIKKGAKGDMQHLIAQHLDTAGLPDVDLLVRTGGEMRLSNFLLWQSSYAELFFSPVLWPDFTPAHLQEIIALFNQRQRKFGRV</sequence>
<dbReference type="GO" id="GO:0000287">
    <property type="term" value="F:magnesium ion binding"/>
    <property type="evidence" value="ECO:0007669"/>
    <property type="project" value="UniProtKB-UniRule"/>
</dbReference>
<reference evidence="4 5" key="1">
    <citation type="submission" date="2019-06" db="EMBL/GenBank/DDBJ databases">
        <title>Complete genome sequence of Helicobacter suis SNTW101c.</title>
        <authorList>
            <person name="Rimbara E."/>
            <person name="Suzuki M."/>
            <person name="Matsui H."/>
            <person name="Nakamura M."/>
            <person name="Mori S."/>
            <person name="Shibayama K."/>
        </authorList>
    </citation>
    <scope>NUCLEOTIDE SEQUENCE [LARGE SCALE GENOMIC DNA]</scope>
    <source>
        <strain evidence="4 5">SNTW101c</strain>
    </source>
</reference>
<evidence type="ECO:0000256" key="2">
    <source>
        <dbReference type="HAMAP-Rule" id="MF_01139"/>
    </source>
</evidence>
<dbReference type="InterPro" id="IPR001441">
    <property type="entry name" value="UPP_synth-like"/>
</dbReference>
<dbReference type="OrthoDB" id="4191603at2"/>
<dbReference type="EMBL" id="AP019774">
    <property type="protein sequence ID" value="BCD70694.1"/>
    <property type="molecule type" value="Genomic_DNA"/>
</dbReference>
<feature type="binding site" evidence="2">
    <location>
        <position position="31"/>
    </location>
    <ligand>
        <name>substrate</name>
    </ligand>
</feature>
<evidence type="ECO:0000313" key="3">
    <source>
        <dbReference type="EMBL" id="BCD46362.1"/>
    </source>
</evidence>
<dbReference type="Proteomes" id="UP000509742">
    <property type="component" value="Chromosome"/>
</dbReference>
<protein>
    <recommendedName>
        <fullName evidence="2">Isoprenyl transferase</fullName>
        <ecNumber evidence="2">2.5.1.-</ecNumber>
    </recommendedName>
</protein>
<reference evidence="3 6" key="2">
    <citation type="submission" date="2020-04" db="EMBL/GenBank/DDBJ databases">
        <title>Genomic analysis of gastric non-Helicobacter pylori Helicobacters isolated in Japan.</title>
        <authorList>
            <person name="Suzuki M."/>
            <person name="Rimbara E."/>
        </authorList>
    </citation>
    <scope>NUCLEOTIDE SEQUENCE [LARGE SCALE GENOMIC DNA]</scope>
    <source>
        <strain evidence="3 6">NHP19-0020</strain>
    </source>
</reference>
<dbReference type="GO" id="GO:0005829">
    <property type="term" value="C:cytosol"/>
    <property type="evidence" value="ECO:0007669"/>
    <property type="project" value="TreeGrafter"/>
</dbReference>
<dbReference type="EMBL" id="AP023036">
    <property type="protein sequence ID" value="BCD46362.1"/>
    <property type="molecule type" value="Genomic_DNA"/>
</dbReference>
<dbReference type="Gene3D" id="3.40.1180.10">
    <property type="entry name" value="Decaprenyl diphosphate synthase-like"/>
    <property type="match status" value="1"/>
</dbReference>
<gene>
    <name evidence="4" type="primary">uppS</name>
    <name evidence="3" type="ORF">NHP190020_14010</name>
    <name evidence="4" type="ORF">SNTW_13390</name>
</gene>
<comment type="subunit">
    <text evidence="2">Homodimer.</text>
</comment>
<dbReference type="Pfam" id="PF01255">
    <property type="entry name" value="Prenyltransf"/>
    <property type="match status" value="1"/>
</dbReference>
<feature type="binding site" evidence="2">
    <location>
        <begin position="59"/>
        <end position="61"/>
    </location>
    <ligand>
        <name>substrate</name>
    </ligand>
</feature>
<dbReference type="FunFam" id="3.40.1180.10:FF:000001">
    <property type="entry name" value="(2E,6E)-farnesyl-diphosphate-specific ditrans,polycis-undecaprenyl-diphosphate synthase"/>
    <property type="match status" value="1"/>
</dbReference>
<keyword evidence="2" id="KW-0460">Magnesium</keyword>